<keyword evidence="2" id="KW-0732">Signal</keyword>
<gene>
    <name evidence="3" type="ORF">HLVA_18990</name>
</gene>
<feature type="compositionally biased region" description="Polar residues" evidence="1">
    <location>
        <begin position="38"/>
        <end position="49"/>
    </location>
</feature>
<protein>
    <submittedName>
        <fullName evidence="3">Uncharacterized protein</fullName>
    </submittedName>
</protein>
<accession>A0AAU9E4A5</accession>
<evidence type="ECO:0000256" key="2">
    <source>
        <dbReference type="SAM" id="SignalP"/>
    </source>
</evidence>
<feature type="region of interest" description="Disordered" evidence="1">
    <location>
        <begin position="38"/>
        <end position="59"/>
    </location>
</feature>
<dbReference type="AlphaFoldDB" id="A0AAU9E4A5"/>
<feature type="region of interest" description="Disordered" evidence="1">
    <location>
        <begin position="101"/>
        <end position="170"/>
    </location>
</feature>
<dbReference type="Proteomes" id="UP001321582">
    <property type="component" value="Chromosome"/>
</dbReference>
<proteinExistence type="predicted"/>
<feature type="signal peptide" evidence="2">
    <location>
        <begin position="1"/>
        <end position="21"/>
    </location>
</feature>
<organism evidence="3 4">
    <name type="scientific">Haliovirga abyssi</name>
    <dbReference type="NCBI Taxonomy" id="2996794"/>
    <lineage>
        <taxon>Bacteria</taxon>
        <taxon>Fusobacteriati</taxon>
        <taxon>Fusobacteriota</taxon>
        <taxon>Fusobacteriia</taxon>
        <taxon>Fusobacteriales</taxon>
        <taxon>Haliovirgaceae</taxon>
        <taxon>Haliovirga</taxon>
    </lineage>
</organism>
<keyword evidence="4" id="KW-1185">Reference proteome</keyword>
<name>A0AAU9E4A5_9FUSO</name>
<evidence type="ECO:0000256" key="1">
    <source>
        <dbReference type="SAM" id="MobiDB-lite"/>
    </source>
</evidence>
<feature type="compositionally biased region" description="Basic residues" evidence="1">
    <location>
        <begin position="149"/>
        <end position="170"/>
    </location>
</feature>
<evidence type="ECO:0000313" key="3">
    <source>
        <dbReference type="EMBL" id="BDU51330.1"/>
    </source>
</evidence>
<sequence>MKKGLVLGLGAMMIIGSLVMADEGTTTTTAKATTVWQRGTGKQNPNGQGRNFVDKNGDGINDNFVDANGDGINDNRPAYGRGYGRNRVNTTNSAVTVWQRGTGRANPNGQGRNFVDKNGDGINDNFVDANGDGINDNRPAYGKGNSGRKNMRRNNRNKGNRGQRQGRGRR</sequence>
<evidence type="ECO:0000313" key="4">
    <source>
        <dbReference type="Proteomes" id="UP001321582"/>
    </source>
</evidence>
<reference evidence="3 4" key="1">
    <citation type="submission" date="2022-11" db="EMBL/GenBank/DDBJ databases">
        <title>Haliovirga abyssi gen. nov., sp. nov., a mesophilic fermentative bacterium isolated from the Iheya North hydrothermal field and the proposal of Haliovirgaceae fam. nov.</title>
        <authorList>
            <person name="Miyazaki U."/>
            <person name="Tame A."/>
            <person name="Miyazaki J."/>
            <person name="Takai K."/>
            <person name="Sawayama S."/>
            <person name="Kitajima M."/>
            <person name="Okamoto A."/>
            <person name="Nakagawa S."/>
        </authorList>
    </citation>
    <scope>NUCLEOTIDE SEQUENCE [LARGE SCALE GENOMIC DNA]</scope>
    <source>
        <strain evidence="3 4">IC12</strain>
    </source>
</reference>
<dbReference type="RefSeq" id="WP_307904208.1">
    <property type="nucleotide sequence ID" value="NZ_AP027059.1"/>
</dbReference>
<dbReference type="EMBL" id="AP027059">
    <property type="protein sequence ID" value="BDU51330.1"/>
    <property type="molecule type" value="Genomic_DNA"/>
</dbReference>
<dbReference type="KEGG" id="haby:HLVA_18990"/>
<feature type="chain" id="PRO_5043538132" evidence="2">
    <location>
        <begin position="22"/>
        <end position="170"/>
    </location>
</feature>